<dbReference type="InterPro" id="IPR032861">
    <property type="entry name" value="TAXi_N"/>
</dbReference>
<keyword evidence="10" id="KW-1185">Reference proteome</keyword>
<dbReference type="EMBL" id="JAYMYQ010000008">
    <property type="protein sequence ID" value="KAK7314518.1"/>
    <property type="molecule type" value="Genomic_DNA"/>
</dbReference>
<evidence type="ECO:0000256" key="7">
    <source>
        <dbReference type="PIRSR" id="PIRSR601461-1"/>
    </source>
</evidence>
<gene>
    <name evidence="9" type="ORF">VNO77_33044</name>
</gene>
<feature type="domain" description="Peptidase A1" evidence="8">
    <location>
        <begin position="185"/>
        <end position="517"/>
    </location>
</feature>
<evidence type="ECO:0000256" key="3">
    <source>
        <dbReference type="ARBA" id="ARBA00022729"/>
    </source>
</evidence>
<evidence type="ECO:0000256" key="6">
    <source>
        <dbReference type="ARBA" id="ARBA00023125"/>
    </source>
</evidence>
<evidence type="ECO:0000313" key="9">
    <source>
        <dbReference type="EMBL" id="KAK7314518.1"/>
    </source>
</evidence>
<dbReference type="Proteomes" id="UP001367508">
    <property type="component" value="Unassembled WGS sequence"/>
</dbReference>
<reference evidence="9 10" key="1">
    <citation type="submission" date="2024-01" db="EMBL/GenBank/DDBJ databases">
        <title>The genomes of 5 underutilized Papilionoideae crops provide insights into root nodulation and disease resistanc.</title>
        <authorList>
            <person name="Jiang F."/>
        </authorList>
    </citation>
    <scope>NUCLEOTIDE SEQUENCE [LARGE SCALE GENOMIC DNA]</scope>
    <source>
        <strain evidence="9">LVBAO_FW01</strain>
        <tissue evidence="9">Leaves</tissue>
    </source>
</reference>
<keyword evidence="5" id="KW-0378">Hydrolase</keyword>
<organism evidence="9 10">
    <name type="scientific">Canavalia gladiata</name>
    <name type="common">Sword bean</name>
    <name type="synonym">Dolichos gladiatus</name>
    <dbReference type="NCBI Taxonomy" id="3824"/>
    <lineage>
        <taxon>Eukaryota</taxon>
        <taxon>Viridiplantae</taxon>
        <taxon>Streptophyta</taxon>
        <taxon>Embryophyta</taxon>
        <taxon>Tracheophyta</taxon>
        <taxon>Spermatophyta</taxon>
        <taxon>Magnoliopsida</taxon>
        <taxon>eudicotyledons</taxon>
        <taxon>Gunneridae</taxon>
        <taxon>Pentapetalae</taxon>
        <taxon>rosids</taxon>
        <taxon>fabids</taxon>
        <taxon>Fabales</taxon>
        <taxon>Fabaceae</taxon>
        <taxon>Papilionoideae</taxon>
        <taxon>50 kb inversion clade</taxon>
        <taxon>NPAAA clade</taxon>
        <taxon>indigoferoid/millettioid clade</taxon>
        <taxon>Phaseoleae</taxon>
        <taxon>Canavalia</taxon>
    </lineage>
</organism>
<dbReference type="PANTHER" id="PTHR13683:SF274">
    <property type="entry name" value="PROTEIN ASPARTIC PROTEASE IN GUARD CELL 1"/>
    <property type="match status" value="1"/>
</dbReference>
<dbReference type="InterPro" id="IPR001969">
    <property type="entry name" value="Aspartic_peptidase_AS"/>
</dbReference>
<dbReference type="InterPro" id="IPR001461">
    <property type="entry name" value="Aspartic_peptidase_A1"/>
</dbReference>
<name>A0AAN9KDZ1_CANGL</name>
<evidence type="ECO:0000256" key="2">
    <source>
        <dbReference type="ARBA" id="ARBA00022670"/>
    </source>
</evidence>
<dbReference type="InterPro" id="IPR033121">
    <property type="entry name" value="PEPTIDASE_A1"/>
</dbReference>
<evidence type="ECO:0000313" key="10">
    <source>
        <dbReference type="Proteomes" id="UP001367508"/>
    </source>
</evidence>
<dbReference type="InterPro" id="IPR032799">
    <property type="entry name" value="TAXi_C"/>
</dbReference>
<dbReference type="SUPFAM" id="SSF50630">
    <property type="entry name" value="Acid proteases"/>
    <property type="match status" value="1"/>
</dbReference>
<dbReference type="PROSITE" id="PS51767">
    <property type="entry name" value="PEPTIDASE_A1"/>
    <property type="match status" value="1"/>
</dbReference>
<dbReference type="FunFam" id="2.40.70.10:FF:000010">
    <property type="entry name" value="Aspartyl protease family protein 2"/>
    <property type="match status" value="1"/>
</dbReference>
<dbReference type="GO" id="GO:0006508">
    <property type="term" value="P:proteolysis"/>
    <property type="evidence" value="ECO:0007669"/>
    <property type="project" value="UniProtKB-KW"/>
</dbReference>
<keyword evidence="6" id="KW-0238">DNA-binding</keyword>
<accession>A0AAN9KDZ1</accession>
<sequence>MANAEPLCLTSTLHTPHFPKALIRTPKMALNLPLLLALCTITLSLIPSPTFSRTTPSSDFSTTVLDISASLHQAHQVLSFNPDLLESSNLEDTQLSDITPTSSSSFFVQLHPRETLLNEQHQNYKSLVLARLARDSARVNSLTMKLQLALNNVNKSDLYPTQTEIRPEDLSTPVSSGTGQGSGEYFSRVGVGQPANPYYMVIDTGSDVNWIQCKPCSDCYHQTDPIFDPSASSSYNPLTCEAQQCEALEMSACRNGRCLYQVSYGDGSFTVGEYVTETVSFGNTGSISRVAIGCGHDNEGLFLGAAGLLGLGGGPLSLTSQIKASSFSYCLVDRDSGKSSTLEFNSPLPGDSVTAPMLKNQKVNTFYYVQLTGMSVGGQMVAVPPETFAVGQSGTGGIIVDSGTAITRLQTQAYNSVRDAFRRMTQNLRSAEGISLFDTCYDLSSLQSVRVPTVSFHFGADKTWSLPAKNYLIPVDSAGTYCFAFAPTTSALSIIGNVQQQGTRVSFDLANSVVGFSPNKC</sequence>
<dbReference type="InterPro" id="IPR021109">
    <property type="entry name" value="Peptidase_aspartic_dom_sf"/>
</dbReference>
<comment type="caution">
    <text evidence="9">The sequence shown here is derived from an EMBL/GenBank/DDBJ whole genome shotgun (WGS) entry which is preliminary data.</text>
</comment>
<keyword evidence="2" id="KW-0645">Protease</keyword>
<dbReference type="Gene3D" id="2.40.70.10">
    <property type="entry name" value="Acid Proteases"/>
    <property type="match status" value="2"/>
</dbReference>
<dbReference type="AlphaFoldDB" id="A0AAN9KDZ1"/>
<dbReference type="PROSITE" id="PS00141">
    <property type="entry name" value="ASP_PROTEASE"/>
    <property type="match status" value="2"/>
</dbReference>
<proteinExistence type="inferred from homology"/>
<keyword evidence="3" id="KW-0732">Signal</keyword>
<dbReference type="PANTHER" id="PTHR13683">
    <property type="entry name" value="ASPARTYL PROTEASES"/>
    <property type="match status" value="1"/>
</dbReference>
<evidence type="ECO:0000256" key="4">
    <source>
        <dbReference type="ARBA" id="ARBA00022750"/>
    </source>
</evidence>
<comment type="similarity">
    <text evidence="1">Belongs to the peptidase A1 family.</text>
</comment>
<feature type="active site" evidence="7">
    <location>
        <position position="401"/>
    </location>
</feature>
<evidence type="ECO:0000256" key="1">
    <source>
        <dbReference type="ARBA" id="ARBA00007447"/>
    </source>
</evidence>
<feature type="active site" evidence="7">
    <location>
        <position position="203"/>
    </location>
</feature>
<dbReference type="Pfam" id="PF14541">
    <property type="entry name" value="TAXi_C"/>
    <property type="match status" value="1"/>
</dbReference>
<dbReference type="FunFam" id="2.40.70.10:FF:000016">
    <property type="entry name" value="Probable aspartic protease At2g35615"/>
    <property type="match status" value="1"/>
</dbReference>
<keyword evidence="4" id="KW-0064">Aspartyl protease</keyword>
<dbReference type="Pfam" id="PF14543">
    <property type="entry name" value="TAXi_N"/>
    <property type="match status" value="1"/>
</dbReference>
<dbReference type="GO" id="GO:0003677">
    <property type="term" value="F:DNA binding"/>
    <property type="evidence" value="ECO:0007669"/>
    <property type="project" value="UniProtKB-KW"/>
</dbReference>
<dbReference type="GO" id="GO:0004190">
    <property type="term" value="F:aspartic-type endopeptidase activity"/>
    <property type="evidence" value="ECO:0007669"/>
    <property type="project" value="UniProtKB-KW"/>
</dbReference>
<evidence type="ECO:0000259" key="8">
    <source>
        <dbReference type="PROSITE" id="PS51767"/>
    </source>
</evidence>
<protein>
    <recommendedName>
        <fullName evidence="8">Peptidase A1 domain-containing protein</fullName>
    </recommendedName>
</protein>
<evidence type="ECO:0000256" key="5">
    <source>
        <dbReference type="ARBA" id="ARBA00022801"/>
    </source>
</evidence>